<comment type="caution">
    <text evidence="7">The sequence shown here is derived from an EMBL/GenBank/DDBJ whole genome shotgun (WGS) entry which is preliminary data.</text>
</comment>
<reference evidence="7 8" key="1">
    <citation type="journal article" date="2023" name="Hortic Res">
        <title>Pangenome of water caltrop reveals structural variations and asymmetric subgenome divergence after allopolyploidization.</title>
        <authorList>
            <person name="Zhang X."/>
            <person name="Chen Y."/>
            <person name="Wang L."/>
            <person name="Yuan Y."/>
            <person name="Fang M."/>
            <person name="Shi L."/>
            <person name="Lu R."/>
            <person name="Comes H.P."/>
            <person name="Ma Y."/>
            <person name="Chen Y."/>
            <person name="Huang G."/>
            <person name="Zhou Y."/>
            <person name="Zheng Z."/>
            <person name="Qiu Y."/>
        </authorList>
    </citation>
    <scope>NUCLEOTIDE SEQUENCE [LARGE SCALE GENOMIC DNA]</scope>
    <source>
        <tissue evidence="7">Roots</tissue>
    </source>
</reference>
<dbReference type="GO" id="GO:0051015">
    <property type="term" value="F:actin filament binding"/>
    <property type="evidence" value="ECO:0007669"/>
    <property type="project" value="InterPro"/>
</dbReference>
<name>A0AAN7JQ90_9MYRT</name>
<feature type="compositionally biased region" description="Basic and acidic residues" evidence="3">
    <location>
        <begin position="292"/>
        <end position="301"/>
    </location>
</feature>
<dbReference type="Gene3D" id="1.20.58.2220">
    <property type="entry name" value="Formin, FH2 domain"/>
    <property type="match status" value="1"/>
</dbReference>
<keyword evidence="4" id="KW-1133">Transmembrane helix</keyword>
<feature type="chain" id="PRO_5042881373" description="Formin-like protein" evidence="5">
    <location>
        <begin position="27"/>
        <end position="1037"/>
    </location>
</feature>
<dbReference type="PANTHER" id="PTHR23213:SF269">
    <property type="entry name" value="FORMIN-LIKE PROTEIN 5"/>
    <property type="match status" value="1"/>
</dbReference>
<dbReference type="SMART" id="SM00498">
    <property type="entry name" value="FH2"/>
    <property type="match status" value="1"/>
</dbReference>
<evidence type="ECO:0000313" key="7">
    <source>
        <dbReference type="EMBL" id="KAK4751611.1"/>
    </source>
</evidence>
<dbReference type="InterPro" id="IPR015425">
    <property type="entry name" value="FH2_Formin"/>
</dbReference>
<dbReference type="InterPro" id="IPR027643">
    <property type="entry name" value="Formin-like_plant"/>
</dbReference>
<dbReference type="GO" id="GO:0045010">
    <property type="term" value="P:actin nucleation"/>
    <property type="evidence" value="ECO:0007669"/>
    <property type="project" value="InterPro"/>
</dbReference>
<keyword evidence="4" id="KW-0812">Transmembrane</keyword>
<feature type="compositionally biased region" description="Pro residues" evidence="3">
    <location>
        <begin position="353"/>
        <end position="362"/>
    </location>
</feature>
<feature type="compositionally biased region" description="Low complexity" evidence="3">
    <location>
        <begin position="192"/>
        <end position="223"/>
    </location>
</feature>
<dbReference type="Proteomes" id="UP001345219">
    <property type="component" value="Chromosome 4"/>
</dbReference>
<keyword evidence="5" id="KW-0732">Signal</keyword>
<dbReference type="InterPro" id="IPR042201">
    <property type="entry name" value="FH2_Formin_sf"/>
</dbReference>
<evidence type="ECO:0000259" key="6">
    <source>
        <dbReference type="PROSITE" id="PS51444"/>
    </source>
</evidence>
<feature type="region of interest" description="Disordered" evidence="3">
    <location>
        <begin position="980"/>
        <end position="1037"/>
    </location>
</feature>
<feature type="compositionally biased region" description="Pro residues" evidence="3">
    <location>
        <begin position="380"/>
        <end position="391"/>
    </location>
</feature>
<gene>
    <name evidence="7" type="ORF">SAY87_005093</name>
</gene>
<feature type="region of interest" description="Disordered" evidence="3">
    <location>
        <begin position="350"/>
        <end position="567"/>
    </location>
</feature>
<feature type="signal peptide" evidence="5">
    <location>
        <begin position="1"/>
        <end position="26"/>
    </location>
</feature>
<organism evidence="7 8">
    <name type="scientific">Trapa incisa</name>
    <dbReference type="NCBI Taxonomy" id="236973"/>
    <lineage>
        <taxon>Eukaryota</taxon>
        <taxon>Viridiplantae</taxon>
        <taxon>Streptophyta</taxon>
        <taxon>Embryophyta</taxon>
        <taxon>Tracheophyta</taxon>
        <taxon>Spermatophyta</taxon>
        <taxon>Magnoliopsida</taxon>
        <taxon>eudicotyledons</taxon>
        <taxon>Gunneridae</taxon>
        <taxon>Pentapetalae</taxon>
        <taxon>rosids</taxon>
        <taxon>malvids</taxon>
        <taxon>Myrtales</taxon>
        <taxon>Lythraceae</taxon>
        <taxon>Trapa</taxon>
    </lineage>
</organism>
<feature type="domain" description="FH2" evidence="6">
    <location>
        <begin position="567"/>
        <end position="998"/>
    </location>
</feature>
<feature type="transmembrane region" description="Helical" evidence="4">
    <location>
        <begin position="231"/>
        <end position="254"/>
    </location>
</feature>
<keyword evidence="8" id="KW-1185">Reference proteome</keyword>
<evidence type="ECO:0000313" key="8">
    <source>
        <dbReference type="Proteomes" id="UP001345219"/>
    </source>
</evidence>
<evidence type="ECO:0000256" key="3">
    <source>
        <dbReference type="SAM" id="MobiDB-lite"/>
    </source>
</evidence>
<feature type="compositionally biased region" description="Pro residues" evidence="3">
    <location>
        <begin position="475"/>
        <end position="557"/>
    </location>
</feature>
<sequence>MIQEGTFLRGVSCLIFLVTLICSSMASWEEVPSQDILDLGSLEIGQDTAEPQLINCRSGLIIKDLNLCFSQKVSSGSSNSFSYECVSFSKGDIGEFVHALHPDLKQSVVDCLRRNGLTFHVSGEETVSKHWYSQYRKSTPSSLNTHRRFLATQSPAAAPGPAVSSGPDTSSSPSPSGTLDSGSSPPAPPPKVSFFPPFNAPSPQALLSQSNSSASLSSNDQASKGNSNRRAVVIAVAVTAPITFLLAALLFLCYNKYRSRIRAGRNDDRPLLSMSDYSVGSSYKPYGLGSSIKEEKPKDNFPAKASAGGGTDGRIHTSTGGGMGDMGGGMHASLVWETFESPHANSGNGVFSPFPPLKPPPGRAAANSNFLKPPAGRADPLPPERPAPPKLPAKTGRRPPPPPSAPKPAPLSVVTKLPPGQPAVHSVSKPGGPPPAPSGLKPSGPPSQLPVPSGPKSGASPPPPSPAPSGSKPGAPSPPPPPAPSGPKPGAPPPPPPPAPSGPKPGAPPPRPPPAPSGPKLGAPPPLPPKSGPSAVRPPPHPPGAGPKINRPPPLAPKGPGGGVALDEEANAPKTKLKPFFWDKVLANPDQSMVWHHIKSGSFQFNEETIETLFGFALPDKGKKENKESTSQDYATHFVHIIDTKKAQNLLILLRALNMTIEEVRDALHEGNELPTEFLQSLLKMTPTADEELKLRVFSGELSELSPADRFLKTLIDIPFVFKRMEVLLLMSTLQEEVTSTKESFETLEVACKELRNSRLFLKLLEAVLKTGNRMNDGTFRGGAQAFKLNTLLKLSDVKGTDGKTTLLHFVVQEIVRSEGVRAARAARESQNISGVKSDNLLENVPHETEEYHRSLGLEAVSGLGGELRNVKKAATIDSDILTGSVAKLGHALVKTQNFLNTDMKNLDEESGFHQTLKSFVQNAEIDVTWLLEEEKRIMALVKSTGNYFHGKAGKDEGLRVFVIVRDFLIMLDKVCKEVKDLPPPRPAKQQKKDAGPSVTSPASSDPRQPASPDLRQRLFPAIQDRRMNDSSSDDES</sequence>
<dbReference type="SUPFAM" id="SSF101447">
    <property type="entry name" value="Formin homology 2 domain (FH2 domain)"/>
    <property type="match status" value="1"/>
</dbReference>
<accession>A0AAN7JQ90</accession>
<protein>
    <recommendedName>
        <fullName evidence="2">Formin-like protein</fullName>
    </recommendedName>
</protein>
<dbReference type="PROSITE" id="PS51444">
    <property type="entry name" value="FH2"/>
    <property type="match status" value="1"/>
</dbReference>
<feature type="compositionally biased region" description="Polar residues" evidence="3">
    <location>
        <begin position="998"/>
        <end position="1007"/>
    </location>
</feature>
<dbReference type="AlphaFoldDB" id="A0AAN7JQ90"/>
<comment type="similarity">
    <text evidence="1">Belongs to the formin-like family. Class-I subfamily.</text>
</comment>
<evidence type="ECO:0000256" key="2">
    <source>
        <dbReference type="RuleBase" id="RU361260"/>
    </source>
</evidence>
<feature type="region of interest" description="Disordered" evidence="3">
    <location>
        <begin position="290"/>
        <end position="314"/>
    </location>
</feature>
<evidence type="ECO:0000256" key="5">
    <source>
        <dbReference type="SAM" id="SignalP"/>
    </source>
</evidence>
<evidence type="ECO:0000256" key="4">
    <source>
        <dbReference type="SAM" id="Phobius"/>
    </source>
</evidence>
<dbReference type="Pfam" id="PF02181">
    <property type="entry name" value="FH2"/>
    <property type="match status" value="1"/>
</dbReference>
<feature type="compositionally biased region" description="Pro residues" evidence="3">
    <location>
        <begin position="398"/>
        <end position="409"/>
    </location>
</feature>
<proteinExistence type="inferred from homology"/>
<dbReference type="PANTHER" id="PTHR23213">
    <property type="entry name" value="FORMIN-RELATED"/>
    <property type="match status" value="1"/>
</dbReference>
<evidence type="ECO:0000256" key="1">
    <source>
        <dbReference type="ARBA" id="ARBA00025793"/>
    </source>
</evidence>
<keyword evidence="4" id="KW-0472">Membrane</keyword>
<feature type="compositionally biased region" description="Low complexity" evidence="3">
    <location>
        <begin position="155"/>
        <end position="184"/>
    </location>
</feature>
<feature type="compositionally biased region" description="Pro residues" evidence="3">
    <location>
        <begin position="431"/>
        <end position="453"/>
    </location>
</feature>
<feature type="region of interest" description="Disordered" evidence="3">
    <location>
        <begin position="155"/>
        <end position="227"/>
    </location>
</feature>
<dbReference type="EMBL" id="JAXIOK010000017">
    <property type="protein sequence ID" value="KAK4751611.1"/>
    <property type="molecule type" value="Genomic_DNA"/>
</dbReference>